<dbReference type="EMBL" id="BAAAJK010000002">
    <property type="protein sequence ID" value="GAA1380899.1"/>
    <property type="molecule type" value="Genomic_DNA"/>
</dbReference>
<comment type="similarity">
    <text evidence="7">Belongs to the binding-protein-dependent transport system permease family.</text>
</comment>
<dbReference type="Proteomes" id="UP001501414">
    <property type="component" value="Unassembled WGS sequence"/>
</dbReference>
<evidence type="ECO:0000259" key="9">
    <source>
        <dbReference type="PROSITE" id="PS50928"/>
    </source>
</evidence>
<keyword evidence="3" id="KW-1003">Cell membrane</keyword>
<evidence type="ECO:0000256" key="3">
    <source>
        <dbReference type="ARBA" id="ARBA00022475"/>
    </source>
</evidence>
<evidence type="ECO:0000256" key="2">
    <source>
        <dbReference type="ARBA" id="ARBA00022448"/>
    </source>
</evidence>
<evidence type="ECO:0000313" key="10">
    <source>
        <dbReference type="EMBL" id="GAA1380899.1"/>
    </source>
</evidence>
<dbReference type="PANTHER" id="PTHR30151">
    <property type="entry name" value="ALKANE SULFONATE ABC TRANSPORTER-RELATED, MEMBRANE SUBUNIT"/>
    <property type="match status" value="1"/>
</dbReference>
<comment type="subcellular location">
    <subcellularLocation>
        <location evidence="1 7">Cell membrane</location>
        <topology evidence="1 7">Multi-pass membrane protein</topology>
    </subcellularLocation>
</comment>
<proteinExistence type="inferred from homology"/>
<protein>
    <submittedName>
        <fullName evidence="10">ABC transporter permease</fullName>
    </submittedName>
</protein>
<dbReference type="PROSITE" id="PS50928">
    <property type="entry name" value="ABC_TM1"/>
    <property type="match status" value="1"/>
</dbReference>
<feature type="transmembrane region" description="Helical" evidence="7">
    <location>
        <begin position="86"/>
        <end position="108"/>
    </location>
</feature>
<dbReference type="InterPro" id="IPR035906">
    <property type="entry name" value="MetI-like_sf"/>
</dbReference>
<evidence type="ECO:0000313" key="11">
    <source>
        <dbReference type="Proteomes" id="UP001501414"/>
    </source>
</evidence>
<dbReference type="CDD" id="cd06261">
    <property type="entry name" value="TM_PBP2"/>
    <property type="match status" value="1"/>
</dbReference>
<feature type="domain" description="ABC transmembrane type-1" evidence="9">
    <location>
        <begin position="81"/>
        <end position="265"/>
    </location>
</feature>
<evidence type="ECO:0000256" key="7">
    <source>
        <dbReference type="RuleBase" id="RU363032"/>
    </source>
</evidence>
<keyword evidence="11" id="KW-1185">Reference proteome</keyword>
<evidence type="ECO:0000256" key="6">
    <source>
        <dbReference type="ARBA" id="ARBA00023136"/>
    </source>
</evidence>
<keyword evidence="4 7" id="KW-0812">Transmembrane</keyword>
<gene>
    <name evidence="10" type="ORF">GCM10009613_05960</name>
</gene>
<name>A0ABN1XHE6_9PSEU</name>
<keyword evidence="5 7" id="KW-1133">Transmembrane helix</keyword>
<feature type="transmembrane region" description="Helical" evidence="7">
    <location>
        <begin position="241"/>
        <end position="261"/>
    </location>
</feature>
<dbReference type="Gene3D" id="1.10.3720.10">
    <property type="entry name" value="MetI-like"/>
    <property type="match status" value="1"/>
</dbReference>
<evidence type="ECO:0000256" key="4">
    <source>
        <dbReference type="ARBA" id="ARBA00022692"/>
    </source>
</evidence>
<comment type="caution">
    <text evidence="10">The sequence shown here is derived from an EMBL/GenBank/DDBJ whole genome shotgun (WGS) entry which is preliminary data.</text>
</comment>
<feature type="transmembrane region" description="Helical" evidence="7">
    <location>
        <begin position="120"/>
        <end position="141"/>
    </location>
</feature>
<accession>A0ABN1XHE6</accession>
<reference evidence="10 11" key="1">
    <citation type="journal article" date="2019" name="Int. J. Syst. Evol. Microbiol.">
        <title>The Global Catalogue of Microorganisms (GCM) 10K type strain sequencing project: providing services to taxonomists for standard genome sequencing and annotation.</title>
        <authorList>
            <consortium name="The Broad Institute Genomics Platform"/>
            <consortium name="The Broad Institute Genome Sequencing Center for Infectious Disease"/>
            <person name="Wu L."/>
            <person name="Ma J."/>
        </authorList>
    </citation>
    <scope>NUCLEOTIDE SEQUENCE [LARGE SCALE GENOMIC DNA]</scope>
    <source>
        <strain evidence="10 11">JCM 11896</strain>
    </source>
</reference>
<dbReference type="Pfam" id="PF00528">
    <property type="entry name" value="BPD_transp_1"/>
    <property type="match status" value="1"/>
</dbReference>
<dbReference type="SUPFAM" id="SSF161098">
    <property type="entry name" value="MetI-like"/>
    <property type="match status" value="1"/>
</dbReference>
<keyword evidence="2 7" id="KW-0813">Transport</keyword>
<organism evidence="10 11">
    <name type="scientific">Pseudonocardia kongjuensis</name>
    <dbReference type="NCBI Taxonomy" id="102227"/>
    <lineage>
        <taxon>Bacteria</taxon>
        <taxon>Bacillati</taxon>
        <taxon>Actinomycetota</taxon>
        <taxon>Actinomycetes</taxon>
        <taxon>Pseudonocardiales</taxon>
        <taxon>Pseudonocardiaceae</taxon>
        <taxon>Pseudonocardia</taxon>
    </lineage>
</organism>
<dbReference type="PANTHER" id="PTHR30151:SF0">
    <property type="entry name" value="ABC TRANSPORTER PERMEASE PROTEIN MJ0413-RELATED"/>
    <property type="match status" value="1"/>
</dbReference>
<keyword evidence="6 7" id="KW-0472">Membrane</keyword>
<feature type="region of interest" description="Disordered" evidence="8">
    <location>
        <begin position="1"/>
        <end position="32"/>
    </location>
</feature>
<evidence type="ECO:0000256" key="5">
    <source>
        <dbReference type="ARBA" id="ARBA00022989"/>
    </source>
</evidence>
<sequence>MSRADASTEPATEIAGGRPGRSRHTRGRSGMPPLRGLLPLAIGLLAWQLLADPGSPYFPPPSRWFAELWASARGGELLVALAQTTVTLFLGLLAATVGGAVLGALIGASRGADRAAGPTLEFLRVLPAAALVPLAALLLGYTQSMKLAVVVLPAMWPVLLTVRAARRSVSPVLLDVTRTLGLSWWQRTRKVLVPSLTPSVLLGVRVAGPLALIISLLVEIVTRIDGIGALMGAAQANFRSAQVFGLLVVAGVLGFIVNLLVNRAEEMVRSRLSGEVRR</sequence>
<evidence type="ECO:0000256" key="1">
    <source>
        <dbReference type="ARBA" id="ARBA00004651"/>
    </source>
</evidence>
<feature type="transmembrane region" description="Helical" evidence="7">
    <location>
        <begin position="33"/>
        <end position="50"/>
    </location>
</feature>
<evidence type="ECO:0000256" key="8">
    <source>
        <dbReference type="SAM" id="MobiDB-lite"/>
    </source>
</evidence>
<dbReference type="InterPro" id="IPR000515">
    <property type="entry name" value="MetI-like"/>
</dbReference>